<gene>
    <name evidence="1" type="ORF">HIJ39_06230</name>
</gene>
<comment type="caution">
    <text evidence="1">The sequence shown here is derived from an EMBL/GenBank/DDBJ whole genome shotgun (WGS) entry which is preliminary data.</text>
</comment>
<dbReference type="EMBL" id="JABBVZ010000014">
    <property type="protein sequence ID" value="NMP21949.1"/>
    <property type="molecule type" value="Genomic_DNA"/>
</dbReference>
<sequence length="56" mass="6493">MRYAVRPYQSGDLPFLWEMLYQSIFVPDSAVAKSLRARGRDTEMPPWLPLMNMGCV</sequence>
<name>A0A7Y0Q389_9FIRM</name>
<reference evidence="1 2" key="1">
    <citation type="submission" date="2020-04" db="EMBL/GenBank/DDBJ databases">
        <authorList>
            <person name="Zhang R."/>
            <person name="Schippers A."/>
        </authorList>
    </citation>
    <scope>NUCLEOTIDE SEQUENCE [LARGE SCALE GENOMIC DNA]</scope>
    <source>
        <strain evidence="1 2">DSM 109850</strain>
    </source>
</reference>
<dbReference type="RefSeq" id="WP_169097818.1">
    <property type="nucleotide sequence ID" value="NZ_JABBVZ010000014.1"/>
</dbReference>
<organism evidence="1 2">
    <name type="scientific">Sulfobacillus harzensis</name>
    <dbReference type="NCBI Taxonomy" id="2729629"/>
    <lineage>
        <taxon>Bacteria</taxon>
        <taxon>Bacillati</taxon>
        <taxon>Bacillota</taxon>
        <taxon>Clostridia</taxon>
        <taxon>Eubacteriales</taxon>
        <taxon>Clostridiales Family XVII. Incertae Sedis</taxon>
        <taxon>Sulfobacillus</taxon>
    </lineage>
</organism>
<evidence type="ECO:0000313" key="1">
    <source>
        <dbReference type="EMBL" id="NMP21949.1"/>
    </source>
</evidence>
<dbReference type="AlphaFoldDB" id="A0A7Y0Q389"/>
<proteinExistence type="predicted"/>
<dbReference type="Proteomes" id="UP000533476">
    <property type="component" value="Unassembled WGS sequence"/>
</dbReference>
<evidence type="ECO:0000313" key="2">
    <source>
        <dbReference type="Proteomes" id="UP000533476"/>
    </source>
</evidence>
<protein>
    <submittedName>
        <fullName evidence="1">Uncharacterized protein</fullName>
    </submittedName>
</protein>
<accession>A0A7Y0Q389</accession>
<keyword evidence="2" id="KW-1185">Reference proteome</keyword>